<organism evidence="5">
    <name type="scientific">candidate division WOR-3 bacterium</name>
    <dbReference type="NCBI Taxonomy" id="2052148"/>
    <lineage>
        <taxon>Bacteria</taxon>
        <taxon>Bacteria division WOR-3</taxon>
    </lineage>
</organism>
<dbReference type="Gene3D" id="3.90.1310.10">
    <property type="entry name" value="Penicillin-binding protein 2a (Domain 2)"/>
    <property type="match status" value="1"/>
</dbReference>
<dbReference type="SUPFAM" id="SSF56601">
    <property type="entry name" value="beta-lactamase/transpeptidase-like"/>
    <property type="match status" value="1"/>
</dbReference>
<comment type="caution">
    <text evidence="5">The sequence shown here is derived from an EMBL/GenBank/DDBJ whole genome shotgun (WGS) entry which is preliminary data.</text>
</comment>
<dbReference type="InterPro" id="IPR050515">
    <property type="entry name" value="Beta-lactam/transpept"/>
</dbReference>
<dbReference type="Pfam" id="PF00905">
    <property type="entry name" value="Transpeptidase"/>
    <property type="match status" value="1"/>
</dbReference>
<evidence type="ECO:0000259" key="4">
    <source>
        <dbReference type="Pfam" id="PF03717"/>
    </source>
</evidence>
<dbReference type="EMBL" id="DTDJ01000036">
    <property type="protein sequence ID" value="HGL17838.1"/>
    <property type="molecule type" value="Genomic_DNA"/>
</dbReference>
<dbReference type="Gene3D" id="3.40.710.10">
    <property type="entry name" value="DD-peptidase/beta-lactamase superfamily"/>
    <property type="match status" value="1"/>
</dbReference>
<evidence type="ECO:0000259" key="3">
    <source>
        <dbReference type="Pfam" id="PF00905"/>
    </source>
</evidence>
<dbReference type="GO" id="GO:0008658">
    <property type="term" value="F:penicillin binding"/>
    <property type="evidence" value="ECO:0007669"/>
    <property type="project" value="InterPro"/>
</dbReference>
<dbReference type="InterPro" id="IPR005311">
    <property type="entry name" value="PBP_dimer"/>
</dbReference>
<proteinExistence type="predicted"/>
<dbReference type="InterPro" id="IPR001460">
    <property type="entry name" value="PCN-bd_Tpept"/>
</dbReference>
<gene>
    <name evidence="5" type="ORF">ENU66_05895</name>
</gene>
<evidence type="ECO:0000313" key="5">
    <source>
        <dbReference type="EMBL" id="HGL17838.1"/>
    </source>
</evidence>
<dbReference type="InterPro" id="IPR012338">
    <property type="entry name" value="Beta-lactam/transpept-like"/>
</dbReference>
<dbReference type="InterPro" id="IPR036138">
    <property type="entry name" value="PBP_dimer_sf"/>
</dbReference>
<evidence type="ECO:0000256" key="2">
    <source>
        <dbReference type="ARBA" id="ARBA00023136"/>
    </source>
</evidence>
<evidence type="ECO:0008006" key="6">
    <source>
        <dbReference type="Google" id="ProtNLM"/>
    </source>
</evidence>
<accession>A0A7V3ZY54</accession>
<protein>
    <recommendedName>
        <fullName evidence="6">Penicillin-binding protein 2</fullName>
    </recommendedName>
</protein>
<name>A0A7V3ZY54_UNCW3</name>
<dbReference type="AlphaFoldDB" id="A0A7V3ZY54"/>
<dbReference type="PANTHER" id="PTHR30627">
    <property type="entry name" value="PEPTIDOGLYCAN D,D-TRANSPEPTIDASE"/>
    <property type="match status" value="1"/>
</dbReference>
<comment type="subcellular location">
    <subcellularLocation>
        <location evidence="1">Membrane</location>
    </subcellularLocation>
</comment>
<keyword evidence="2" id="KW-0472">Membrane</keyword>
<feature type="domain" description="Penicillin-binding protein transpeptidase" evidence="3">
    <location>
        <begin position="243"/>
        <end position="543"/>
    </location>
</feature>
<dbReference type="SUPFAM" id="SSF56519">
    <property type="entry name" value="Penicillin binding protein dimerisation domain"/>
    <property type="match status" value="1"/>
</dbReference>
<feature type="domain" description="Penicillin-binding protein dimerisation" evidence="4">
    <location>
        <begin position="47"/>
        <end position="207"/>
    </location>
</feature>
<dbReference type="GO" id="GO:0005886">
    <property type="term" value="C:plasma membrane"/>
    <property type="evidence" value="ECO:0007669"/>
    <property type="project" value="TreeGrafter"/>
</dbReference>
<sequence length="552" mass="62096">MSKINILRTLLWLISGIIVIRLFQFQIIEHESFLQKATYNFLKEYKIHAPRGKIYDRNGILLAYWKPAFRLMAIPKFLKDEDYTTLKKLLGDFTINPDTLKNKGNYVEIKGNLSYEITIKLLEKSPNIKSIVIDSDPVRVYTPYAKYAAHLIGYVSEASKDEIRKFNLDPGDFIGKAGVERSFDLVLRGEDGSRFIALDSRGNVVTTNPRPPIEPIEGEEVFLTIDIKIQALLDSLFENYPRGAAFGMNIKTGEVLVFYSKPYFNPESLNVKWNYYASNKEKPLLNRVLQGLYPPGSTFKLITALIGLYTGVISEYTTFNCTGGFTFGKRRWLCWKAEGHGLLNLTQAIAQSCNSYFNNVGARIGTQKFIETLDHFNLPEKTGIDLIGEYSILIPTSKMMKNKLLLPSSVINWSIGQGEVQVTPAWMALVTGLIAGNGRCTKPIVKKGEKTEYITLNLPLEYFNIVKEGMRLTVESPHGTVGYLYNPSYKIAGKTGTAQNPHGKEHSWFTCFFPYDDPTYVLTVVVENAGHGSEAAAPIAITIARRLLGEKK</sequence>
<dbReference type="GO" id="GO:0071555">
    <property type="term" value="P:cell wall organization"/>
    <property type="evidence" value="ECO:0007669"/>
    <property type="project" value="TreeGrafter"/>
</dbReference>
<dbReference type="Pfam" id="PF03717">
    <property type="entry name" value="PBP_dimer"/>
    <property type="match status" value="1"/>
</dbReference>
<dbReference type="Gene3D" id="3.30.1390.30">
    <property type="entry name" value="Penicillin-binding protein 2a, domain 3"/>
    <property type="match status" value="1"/>
</dbReference>
<reference evidence="5" key="1">
    <citation type="journal article" date="2020" name="mSystems">
        <title>Genome- and Community-Level Interaction Insights into Carbon Utilization and Element Cycling Functions of Hydrothermarchaeota in Hydrothermal Sediment.</title>
        <authorList>
            <person name="Zhou Z."/>
            <person name="Liu Y."/>
            <person name="Xu W."/>
            <person name="Pan J."/>
            <person name="Luo Z.H."/>
            <person name="Li M."/>
        </authorList>
    </citation>
    <scope>NUCLEOTIDE SEQUENCE [LARGE SCALE GENOMIC DNA]</scope>
    <source>
        <strain evidence="5">SpSt-69</strain>
    </source>
</reference>
<evidence type="ECO:0000256" key="1">
    <source>
        <dbReference type="ARBA" id="ARBA00004370"/>
    </source>
</evidence>